<reference evidence="1" key="1">
    <citation type="submission" date="2022-03" db="EMBL/GenBank/DDBJ databases">
        <authorList>
            <person name="Sayadi A."/>
        </authorList>
    </citation>
    <scope>NUCLEOTIDE SEQUENCE</scope>
</reference>
<proteinExistence type="predicted"/>
<sequence>LSCFILHNVAKQLNEENFEILQDLNNNGDEAVQMPVEYGLRTVEDAADVPGTAELKLAFSKDPVTDVIKDPFSSS</sequence>
<evidence type="ECO:0000313" key="2">
    <source>
        <dbReference type="Proteomes" id="UP001152888"/>
    </source>
</evidence>
<protein>
    <submittedName>
        <fullName evidence="1">Uncharacterized protein</fullName>
    </submittedName>
</protein>
<evidence type="ECO:0000313" key="1">
    <source>
        <dbReference type="EMBL" id="CAH1953832.1"/>
    </source>
</evidence>
<keyword evidence="2" id="KW-1185">Reference proteome</keyword>
<feature type="non-terminal residue" evidence="1">
    <location>
        <position position="75"/>
    </location>
</feature>
<dbReference type="AlphaFoldDB" id="A0A9P0JJE6"/>
<dbReference type="Proteomes" id="UP001152888">
    <property type="component" value="Unassembled WGS sequence"/>
</dbReference>
<comment type="caution">
    <text evidence="1">The sequence shown here is derived from an EMBL/GenBank/DDBJ whole genome shotgun (WGS) entry which is preliminary data.</text>
</comment>
<name>A0A9P0JJE6_ACAOB</name>
<accession>A0A9P0JJE6</accession>
<organism evidence="1 2">
    <name type="scientific">Acanthoscelides obtectus</name>
    <name type="common">Bean weevil</name>
    <name type="synonym">Bruchus obtectus</name>
    <dbReference type="NCBI Taxonomy" id="200917"/>
    <lineage>
        <taxon>Eukaryota</taxon>
        <taxon>Metazoa</taxon>
        <taxon>Ecdysozoa</taxon>
        <taxon>Arthropoda</taxon>
        <taxon>Hexapoda</taxon>
        <taxon>Insecta</taxon>
        <taxon>Pterygota</taxon>
        <taxon>Neoptera</taxon>
        <taxon>Endopterygota</taxon>
        <taxon>Coleoptera</taxon>
        <taxon>Polyphaga</taxon>
        <taxon>Cucujiformia</taxon>
        <taxon>Chrysomeloidea</taxon>
        <taxon>Chrysomelidae</taxon>
        <taxon>Bruchinae</taxon>
        <taxon>Bruchini</taxon>
        <taxon>Acanthoscelides</taxon>
    </lineage>
</organism>
<dbReference type="EMBL" id="CAKOFQ010006652">
    <property type="protein sequence ID" value="CAH1953832.1"/>
    <property type="molecule type" value="Genomic_DNA"/>
</dbReference>
<gene>
    <name evidence="1" type="ORF">ACAOBT_LOCUS242</name>
</gene>